<dbReference type="EMBL" id="CADEAL010000356">
    <property type="protein sequence ID" value="CAB1418987.1"/>
    <property type="molecule type" value="Genomic_DNA"/>
</dbReference>
<organism evidence="2 3">
    <name type="scientific">Pleuronectes platessa</name>
    <name type="common">European plaice</name>
    <dbReference type="NCBI Taxonomy" id="8262"/>
    <lineage>
        <taxon>Eukaryota</taxon>
        <taxon>Metazoa</taxon>
        <taxon>Chordata</taxon>
        <taxon>Craniata</taxon>
        <taxon>Vertebrata</taxon>
        <taxon>Euteleostomi</taxon>
        <taxon>Actinopterygii</taxon>
        <taxon>Neopterygii</taxon>
        <taxon>Teleostei</taxon>
        <taxon>Neoteleostei</taxon>
        <taxon>Acanthomorphata</taxon>
        <taxon>Carangaria</taxon>
        <taxon>Pleuronectiformes</taxon>
        <taxon>Pleuronectoidei</taxon>
        <taxon>Pleuronectidae</taxon>
        <taxon>Pleuronectes</taxon>
    </lineage>
</organism>
<accession>A0A9N7TU65</accession>
<keyword evidence="3" id="KW-1185">Reference proteome</keyword>
<evidence type="ECO:0000313" key="2">
    <source>
        <dbReference type="EMBL" id="CAB1418987.1"/>
    </source>
</evidence>
<reference evidence="2" key="1">
    <citation type="submission" date="2020-03" db="EMBL/GenBank/DDBJ databases">
        <authorList>
            <person name="Weist P."/>
        </authorList>
    </citation>
    <scope>NUCLEOTIDE SEQUENCE</scope>
</reference>
<feature type="region of interest" description="Disordered" evidence="1">
    <location>
        <begin position="50"/>
        <end position="71"/>
    </location>
</feature>
<sequence length="141" mass="15476">MIDHGAASGAVQEFHSSMCSRIIANKQRGSCAHKGINLCVLLLRTEGTHAPSDRIPTGREEVSPSSDQKRLHRRGVDMCMRPTLLLRLSLGYKIHESREKGPGTRRWWRCSVKRGAEGEGCGAARAAHMALGAQSWPSMLT</sequence>
<dbReference type="AlphaFoldDB" id="A0A9N7TU65"/>
<evidence type="ECO:0000313" key="3">
    <source>
        <dbReference type="Proteomes" id="UP001153269"/>
    </source>
</evidence>
<dbReference type="Proteomes" id="UP001153269">
    <property type="component" value="Unassembled WGS sequence"/>
</dbReference>
<comment type="caution">
    <text evidence="2">The sequence shown here is derived from an EMBL/GenBank/DDBJ whole genome shotgun (WGS) entry which is preliminary data.</text>
</comment>
<proteinExistence type="predicted"/>
<name>A0A9N7TU65_PLEPL</name>
<gene>
    <name evidence="2" type="ORF">PLEPLA_LOCUS6815</name>
</gene>
<protein>
    <submittedName>
        <fullName evidence="2">Uncharacterized protein</fullName>
    </submittedName>
</protein>
<evidence type="ECO:0000256" key="1">
    <source>
        <dbReference type="SAM" id="MobiDB-lite"/>
    </source>
</evidence>